<reference evidence="2 3" key="1">
    <citation type="journal article" date="2024" name="Insects">
        <title>An Improved Chromosome-Level Genome Assembly of the Firefly Pyrocoelia pectoralis.</title>
        <authorList>
            <person name="Fu X."/>
            <person name="Meyer-Rochow V.B."/>
            <person name="Ballantyne L."/>
            <person name="Zhu X."/>
        </authorList>
    </citation>
    <scope>NUCLEOTIDE SEQUENCE [LARGE SCALE GENOMIC DNA]</scope>
    <source>
        <strain evidence="2">XCY_ONT2</strain>
    </source>
</reference>
<sequence>MAIPFNVENDPDYDEAVLQILLSDLCKTLQQIVLFQRSRRAHNLNGVRPTTTLRHSEIERTLLNSTVDLALSLSQSQNEIETHHQNSSVATRRRHRRRSRSEPSCCEEVKPVLLSVAVEVTNKDWIQVSIRPTIFLRKNLVLR</sequence>
<keyword evidence="3" id="KW-1185">Reference proteome</keyword>
<evidence type="ECO:0000313" key="2">
    <source>
        <dbReference type="EMBL" id="KAK5639147.1"/>
    </source>
</evidence>
<feature type="compositionally biased region" description="Polar residues" evidence="1">
    <location>
        <begin position="78"/>
        <end position="90"/>
    </location>
</feature>
<dbReference type="EMBL" id="JAVRBK010000009">
    <property type="protein sequence ID" value="KAK5639147.1"/>
    <property type="molecule type" value="Genomic_DNA"/>
</dbReference>
<accession>A0AAN7V0I1</accession>
<evidence type="ECO:0000256" key="1">
    <source>
        <dbReference type="SAM" id="MobiDB-lite"/>
    </source>
</evidence>
<name>A0AAN7V0I1_9COLE</name>
<protein>
    <submittedName>
        <fullName evidence="2">Uncharacterized protein</fullName>
    </submittedName>
</protein>
<dbReference type="Proteomes" id="UP001329430">
    <property type="component" value="Chromosome 9"/>
</dbReference>
<comment type="caution">
    <text evidence="2">The sequence shown here is derived from an EMBL/GenBank/DDBJ whole genome shotgun (WGS) entry which is preliminary data.</text>
</comment>
<dbReference type="AlphaFoldDB" id="A0AAN7V0I1"/>
<organism evidence="2 3">
    <name type="scientific">Pyrocoelia pectoralis</name>
    <dbReference type="NCBI Taxonomy" id="417401"/>
    <lineage>
        <taxon>Eukaryota</taxon>
        <taxon>Metazoa</taxon>
        <taxon>Ecdysozoa</taxon>
        <taxon>Arthropoda</taxon>
        <taxon>Hexapoda</taxon>
        <taxon>Insecta</taxon>
        <taxon>Pterygota</taxon>
        <taxon>Neoptera</taxon>
        <taxon>Endopterygota</taxon>
        <taxon>Coleoptera</taxon>
        <taxon>Polyphaga</taxon>
        <taxon>Elateriformia</taxon>
        <taxon>Elateroidea</taxon>
        <taxon>Lampyridae</taxon>
        <taxon>Lampyrinae</taxon>
        <taxon>Pyrocoelia</taxon>
    </lineage>
</organism>
<feature type="region of interest" description="Disordered" evidence="1">
    <location>
        <begin position="78"/>
        <end position="102"/>
    </location>
</feature>
<gene>
    <name evidence="2" type="ORF">RI129_011639</name>
</gene>
<evidence type="ECO:0000313" key="3">
    <source>
        <dbReference type="Proteomes" id="UP001329430"/>
    </source>
</evidence>
<proteinExistence type="predicted"/>